<dbReference type="Gene3D" id="1.10.1040.50">
    <property type="match status" value="1"/>
</dbReference>
<dbReference type="GO" id="GO:0016616">
    <property type="term" value="F:oxidoreductase activity, acting on the CH-OH group of donors, NAD or NADP as acceptor"/>
    <property type="evidence" value="ECO:0007669"/>
    <property type="project" value="InterPro"/>
</dbReference>
<feature type="non-terminal residue" evidence="2">
    <location>
        <position position="358"/>
    </location>
</feature>
<accession>A0A3D6BVH1</accession>
<evidence type="ECO:0000313" key="3">
    <source>
        <dbReference type="Proteomes" id="UP000263268"/>
    </source>
</evidence>
<proteinExistence type="predicted"/>
<organism evidence="2 3">
    <name type="scientific">Xanthomarina gelatinilytica</name>
    <dbReference type="NCBI Taxonomy" id="1137281"/>
    <lineage>
        <taxon>Bacteria</taxon>
        <taxon>Pseudomonadati</taxon>
        <taxon>Bacteroidota</taxon>
        <taxon>Flavobacteriia</taxon>
        <taxon>Flavobacteriales</taxon>
        <taxon>Flavobacteriaceae</taxon>
        <taxon>Xanthomarina</taxon>
    </lineage>
</organism>
<dbReference type="InterPro" id="IPR008927">
    <property type="entry name" value="6-PGluconate_DH-like_C_sf"/>
</dbReference>
<gene>
    <name evidence="2" type="ORF">DHV22_16175</name>
</gene>
<dbReference type="SUPFAM" id="SSF52096">
    <property type="entry name" value="ClpP/crotonase"/>
    <property type="match status" value="1"/>
</dbReference>
<sequence length="358" mass="39998">QVKEMDLTVEEVDKLTGPVIGRPKSATFRTVDVVGLDTLVHVANGIYENCPNDEAHELFKLPDFINTMMENKWLGSKTGQGFYKKEGKEIKTLDLNTLQYRDKKSAKFATLELTKTVDKVIDRFPILVSGKDKAGEFYRKNFAAMFAYVSNRIPEISDELYKIDDAMKAGFGWEHGPFQIWDAIGVEKGIELMKAEGLEPNAWVNDMLTAGNKSFYTVKDGATYFYNIPTKSQEKIPGQDAFIILDNIRKSNEVFKNSGVVIEDLGDGILNCEFQSKMNTIGGDVLAGLNKAVDLAEKDFQGLVIGNQAANFSVGANIGMIFMMAAEQEYDELNMAIKYFQDTMMRMRYSAIPTVAAP</sequence>
<dbReference type="PANTHER" id="PTHR48075:SF7">
    <property type="entry name" value="3-HYDROXYACYL-COA DEHYDROGENASE-RELATED"/>
    <property type="match status" value="1"/>
</dbReference>
<comment type="caution">
    <text evidence="2">The sequence shown here is derived from an EMBL/GenBank/DDBJ whole genome shotgun (WGS) entry which is preliminary data.</text>
</comment>
<dbReference type="Gene3D" id="3.90.226.10">
    <property type="entry name" value="2-enoyl-CoA Hydratase, Chain A, domain 1"/>
    <property type="match status" value="1"/>
</dbReference>
<name>A0A3D6BVH1_9FLAO</name>
<protein>
    <submittedName>
        <fullName evidence="2">3-hydroxyacyl-CoA dehydrogenase</fullName>
    </submittedName>
</protein>
<evidence type="ECO:0000259" key="1">
    <source>
        <dbReference type="Pfam" id="PF00725"/>
    </source>
</evidence>
<dbReference type="AlphaFoldDB" id="A0A3D6BVH1"/>
<dbReference type="InterPro" id="IPR029045">
    <property type="entry name" value="ClpP/crotonase-like_dom_sf"/>
</dbReference>
<dbReference type="InterPro" id="IPR006108">
    <property type="entry name" value="3HC_DH_C"/>
</dbReference>
<feature type="non-terminal residue" evidence="2">
    <location>
        <position position="1"/>
    </location>
</feature>
<evidence type="ECO:0000313" key="2">
    <source>
        <dbReference type="EMBL" id="HCY83018.1"/>
    </source>
</evidence>
<dbReference type="Proteomes" id="UP000263268">
    <property type="component" value="Unassembled WGS sequence"/>
</dbReference>
<dbReference type="SUPFAM" id="SSF48179">
    <property type="entry name" value="6-phosphogluconate dehydrogenase C-terminal domain-like"/>
    <property type="match status" value="2"/>
</dbReference>
<dbReference type="Pfam" id="PF00725">
    <property type="entry name" value="3HCDH"/>
    <property type="match status" value="1"/>
</dbReference>
<dbReference type="PANTHER" id="PTHR48075">
    <property type="entry name" value="3-HYDROXYACYL-COA DEHYDROGENASE FAMILY PROTEIN"/>
    <property type="match status" value="1"/>
</dbReference>
<dbReference type="EMBL" id="DPRK01000260">
    <property type="protein sequence ID" value="HCY83018.1"/>
    <property type="molecule type" value="Genomic_DNA"/>
</dbReference>
<reference evidence="2 3" key="1">
    <citation type="journal article" date="2018" name="Nat. Biotechnol.">
        <title>A standardized bacterial taxonomy based on genome phylogeny substantially revises the tree of life.</title>
        <authorList>
            <person name="Parks D.H."/>
            <person name="Chuvochina M."/>
            <person name="Waite D.W."/>
            <person name="Rinke C."/>
            <person name="Skarshewski A."/>
            <person name="Chaumeil P.A."/>
            <person name="Hugenholtz P."/>
        </authorList>
    </citation>
    <scope>NUCLEOTIDE SEQUENCE [LARGE SCALE GENOMIC DNA]</scope>
    <source>
        <strain evidence="2">UBA10227</strain>
    </source>
</reference>
<dbReference type="GO" id="GO:0006631">
    <property type="term" value="P:fatty acid metabolic process"/>
    <property type="evidence" value="ECO:0007669"/>
    <property type="project" value="InterPro"/>
</dbReference>
<feature type="domain" description="3-hydroxyacyl-CoA dehydrogenase C-terminal" evidence="1">
    <location>
        <begin position="3"/>
        <end position="84"/>
    </location>
</feature>